<feature type="transmembrane region" description="Helical" evidence="7">
    <location>
        <begin position="211"/>
        <end position="230"/>
    </location>
</feature>
<keyword evidence="2 7" id="KW-0813">Transport</keyword>
<keyword evidence="3" id="KW-1003">Cell membrane</keyword>
<dbReference type="RefSeq" id="WP_158353300.1">
    <property type="nucleotide sequence ID" value="NZ_JAHQCX010000016.1"/>
</dbReference>
<protein>
    <submittedName>
        <fullName evidence="9">Sugar ABC transporter permease</fullName>
    </submittedName>
</protein>
<comment type="caution">
    <text evidence="9">The sequence shown here is derived from an EMBL/GenBank/DDBJ whole genome shotgun (WGS) entry which is preliminary data.</text>
</comment>
<evidence type="ECO:0000256" key="2">
    <source>
        <dbReference type="ARBA" id="ARBA00022448"/>
    </source>
</evidence>
<dbReference type="InterPro" id="IPR051393">
    <property type="entry name" value="ABC_transporter_permease"/>
</dbReference>
<gene>
    <name evidence="9" type="ORF">KTH90_19235</name>
</gene>
<keyword evidence="4 7" id="KW-0812">Transmembrane</keyword>
<reference evidence="9 10" key="1">
    <citation type="submission" date="2021-06" db="EMBL/GenBank/DDBJ databases">
        <title>Description of novel taxa of the family Lachnospiraceae.</title>
        <authorList>
            <person name="Chaplin A.V."/>
            <person name="Sokolova S.R."/>
            <person name="Pikina A.P."/>
            <person name="Korzhanova M."/>
            <person name="Belova V."/>
            <person name="Korostin D."/>
            <person name="Efimov B.A."/>
        </authorList>
    </citation>
    <scope>NUCLEOTIDE SEQUENCE [LARGE SCALE GENOMIC DNA]</scope>
    <source>
        <strain evidence="9 10">ASD4241</strain>
    </source>
</reference>
<evidence type="ECO:0000313" key="9">
    <source>
        <dbReference type="EMBL" id="MBU9728146.1"/>
    </source>
</evidence>
<dbReference type="Pfam" id="PF00528">
    <property type="entry name" value="BPD_transp_1"/>
    <property type="match status" value="1"/>
</dbReference>
<dbReference type="SUPFAM" id="SSF161098">
    <property type="entry name" value="MetI-like"/>
    <property type="match status" value="1"/>
</dbReference>
<keyword evidence="10" id="KW-1185">Reference proteome</keyword>
<evidence type="ECO:0000256" key="3">
    <source>
        <dbReference type="ARBA" id="ARBA00022475"/>
    </source>
</evidence>
<evidence type="ECO:0000256" key="6">
    <source>
        <dbReference type="ARBA" id="ARBA00023136"/>
    </source>
</evidence>
<sequence>MKKKKIYPLGFVIPALTVFTLFFLLPMVLSFFFSLTVWNFKEFIFVGLDNFKMFLQEDSLNRGIINSLLYAVLSCAGKVIIAFLIAAFLTGGRRTQNLLRSLIFFPNLISTIAIGITFCALMHPTKGLFNLVLQAVGLSGVNWLGNVHIALFSVIGVEIWRGVGVATVIYIAGIQAIDKNYYEAAKMDGATKLQCLRHITMPLVRPSRNSIILLSFLSGMRCFDLIWAMTGGGPGFATDVMASVVYKQYAAGYYGLSTAGNVIMFVMIALIVFPLQRFLLKREEEMA</sequence>
<evidence type="ECO:0000313" key="10">
    <source>
        <dbReference type="Proteomes" id="UP001314681"/>
    </source>
</evidence>
<comment type="similarity">
    <text evidence="7">Belongs to the binding-protein-dependent transport system permease family.</text>
</comment>
<dbReference type="CDD" id="cd06261">
    <property type="entry name" value="TM_PBP2"/>
    <property type="match status" value="1"/>
</dbReference>
<feature type="transmembrane region" description="Helical" evidence="7">
    <location>
        <begin position="102"/>
        <end position="123"/>
    </location>
</feature>
<evidence type="ECO:0000256" key="4">
    <source>
        <dbReference type="ARBA" id="ARBA00022692"/>
    </source>
</evidence>
<dbReference type="EMBL" id="JAHQCX010000016">
    <property type="protein sequence ID" value="MBU9728146.1"/>
    <property type="molecule type" value="Genomic_DNA"/>
</dbReference>
<evidence type="ECO:0000256" key="7">
    <source>
        <dbReference type="RuleBase" id="RU363032"/>
    </source>
</evidence>
<keyword evidence="5 7" id="KW-1133">Transmembrane helix</keyword>
<feature type="domain" description="ABC transmembrane type-1" evidence="8">
    <location>
        <begin position="64"/>
        <end position="275"/>
    </location>
</feature>
<dbReference type="PANTHER" id="PTHR30193">
    <property type="entry name" value="ABC TRANSPORTER PERMEASE PROTEIN"/>
    <property type="match status" value="1"/>
</dbReference>
<dbReference type="InterPro" id="IPR035906">
    <property type="entry name" value="MetI-like_sf"/>
</dbReference>
<dbReference type="Gene3D" id="1.10.3720.10">
    <property type="entry name" value="MetI-like"/>
    <property type="match status" value="1"/>
</dbReference>
<evidence type="ECO:0000259" key="8">
    <source>
        <dbReference type="PROSITE" id="PS50928"/>
    </source>
</evidence>
<feature type="transmembrane region" description="Helical" evidence="7">
    <location>
        <begin position="68"/>
        <end position="90"/>
    </location>
</feature>
<proteinExistence type="inferred from homology"/>
<organism evidence="9 10">
    <name type="scientific">Diplocloster modestus</name>
    <dbReference type="NCBI Taxonomy" id="2850322"/>
    <lineage>
        <taxon>Bacteria</taxon>
        <taxon>Bacillati</taxon>
        <taxon>Bacillota</taxon>
        <taxon>Clostridia</taxon>
        <taxon>Lachnospirales</taxon>
        <taxon>Lachnospiraceae</taxon>
        <taxon>Diplocloster</taxon>
    </lineage>
</organism>
<evidence type="ECO:0000256" key="5">
    <source>
        <dbReference type="ARBA" id="ARBA00022989"/>
    </source>
</evidence>
<feature type="transmembrane region" description="Helical" evidence="7">
    <location>
        <begin position="250"/>
        <end position="273"/>
    </location>
</feature>
<accession>A0ABS6KC99</accession>
<evidence type="ECO:0000256" key="1">
    <source>
        <dbReference type="ARBA" id="ARBA00004651"/>
    </source>
</evidence>
<name>A0ABS6KC99_9FIRM</name>
<comment type="subcellular location">
    <subcellularLocation>
        <location evidence="1 7">Cell membrane</location>
        <topology evidence="1 7">Multi-pass membrane protein</topology>
    </subcellularLocation>
</comment>
<dbReference type="PANTHER" id="PTHR30193:SF37">
    <property type="entry name" value="INNER MEMBRANE ABC TRANSPORTER PERMEASE PROTEIN YCJO"/>
    <property type="match status" value="1"/>
</dbReference>
<keyword evidence="6 7" id="KW-0472">Membrane</keyword>
<feature type="transmembrane region" description="Helical" evidence="7">
    <location>
        <begin position="12"/>
        <end position="33"/>
    </location>
</feature>
<dbReference type="Proteomes" id="UP001314681">
    <property type="component" value="Unassembled WGS sequence"/>
</dbReference>
<feature type="transmembrane region" description="Helical" evidence="7">
    <location>
        <begin position="143"/>
        <end position="172"/>
    </location>
</feature>
<dbReference type="InterPro" id="IPR000515">
    <property type="entry name" value="MetI-like"/>
</dbReference>
<dbReference type="PROSITE" id="PS50928">
    <property type="entry name" value="ABC_TM1"/>
    <property type="match status" value="1"/>
</dbReference>